<proteinExistence type="predicted"/>
<protein>
    <submittedName>
        <fullName evidence="2">Prenyltransferase and squalene oxidase repeat protein</fullName>
    </submittedName>
</protein>
<name>A0A517SUI8_9BACT</name>
<evidence type="ECO:0000313" key="3">
    <source>
        <dbReference type="Proteomes" id="UP000315003"/>
    </source>
</evidence>
<dbReference type="CDD" id="cd00688">
    <property type="entry name" value="ISOPREN_C2_like"/>
    <property type="match status" value="1"/>
</dbReference>
<keyword evidence="2" id="KW-0808">Transferase</keyword>
<dbReference type="InterPro" id="IPR008930">
    <property type="entry name" value="Terpenoid_cyclase/PrenylTrfase"/>
</dbReference>
<evidence type="ECO:0000256" key="1">
    <source>
        <dbReference type="SAM" id="SignalP"/>
    </source>
</evidence>
<dbReference type="OrthoDB" id="265313at2"/>
<dbReference type="AlphaFoldDB" id="A0A517SUI8"/>
<keyword evidence="1" id="KW-0732">Signal</keyword>
<sequence precursor="true">MMNKRLPARHARLLALASVFVTLLAAPADAQLPNAQIGEAVPRDVREVYQKGLDYLLSIQKEDGSFGSGTYGGAGVSGMGVMVFLASGEDPNFGRYSGAIRKAVRFIVRNQDKTTGILGGRTSHTSMYNHGFAMLALSEVYGAIDERTLWRESGDVPADERRSVGQALELAVRASITSQKKNKHGGWRYGPDATDADTSVSGAVLVGLLAARNAGIEVPDEAIDRAITYFQSMTSDSGQVAYSGVGGFGVSVPRQSIACLVYALARRKDVKQFNATLGALTSDLGSASSGSYLEYGRYYEAQALFHGDVESWKKWNERLVRELKSTQKANGSFQASNGPEVGTCLNLLGLALNYRFLPIYER</sequence>
<dbReference type="Proteomes" id="UP000315003">
    <property type="component" value="Chromosome"/>
</dbReference>
<dbReference type="SUPFAM" id="SSF48239">
    <property type="entry name" value="Terpenoid cyclases/Protein prenyltransferases"/>
    <property type="match status" value="1"/>
</dbReference>
<gene>
    <name evidence="2" type="ORF">SV7mr_22970</name>
</gene>
<feature type="chain" id="PRO_5021758361" evidence="1">
    <location>
        <begin position="31"/>
        <end position="362"/>
    </location>
</feature>
<organism evidence="2 3">
    <name type="scientific">Stieleria bergensis</name>
    <dbReference type="NCBI Taxonomy" id="2528025"/>
    <lineage>
        <taxon>Bacteria</taxon>
        <taxon>Pseudomonadati</taxon>
        <taxon>Planctomycetota</taxon>
        <taxon>Planctomycetia</taxon>
        <taxon>Pirellulales</taxon>
        <taxon>Pirellulaceae</taxon>
        <taxon>Stieleria</taxon>
    </lineage>
</organism>
<accession>A0A517SUI8</accession>
<evidence type="ECO:0000313" key="2">
    <source>
        <dbReference type="EMBL" id="QDT59787.1"/>
    </source>
</evidence>
<dbReference type="GO" id="GO:0016740">
    <property type="term" value="F:transferase activity"/>
    <property type="evidence" value="ECO:0007669"/>
    <property type="project" value="UniProtKB-KW"/>
</dbReference>
<dbReference type="Gene3D" id="1.50.10.20">
    <property type="match status" value="1"/>
</dbReference>
<dbReference type="EMBL" id="CP036272">
    <property type="protein sequence ID" value="QDT59787.1"/>
    <property type="molecule type" value="Genomic_DNA"/>
</dbReference>
<feature type="signal peptide" evidence="1">
    <location>
        <begin position="1"/>
        <end position="30"/>
    </location>
</feature>
<keyword evidence="3" id="KW-1185">Reference proteome</keyword>
<reference evidence="2 3" key="1">
    <citation type="submission" date="2019-02" db="EMBL/GenBank/DDBJ databases">
        <title>Deep-cultivation of Planctomycetes and their phenomic and genomic characterization uncovers novel biology.</title>
        <authorList>
            <person name="Wiegand S."/>
            <person name="Jogler M."/>
            <person name="Boedeker C."/>
            <person name="Pinto D."/>
            <person name="Vollmers J."/>
            <person name="Rivas-Marin E."/>
            <person name="Kohn T."/>
            <person name="Peeters S.H."/>
            <person name="Heuer A."/>
            <person name="Rast P."/>
            <person name="Oberbeckmann S."/>
            <person name="Bunk B."/>
            <person name="Jeske O."/>
            <person name="Meyerdierks A."/>
            <person name="Storesund J.E."/>
            <person name="Kallscheuer N."/>
            <person name="Luecker S."/>
            <person name="Lage O.M."/>
            <person name="Pohl T."/>
            <person name="Merkel B.J."/>
            <person name="Hornburger P."/>
            <person name="Mueller R.-W."/>
            <person name="Bruemmer F."/>
            <person name="Labrenz M."/>
            <person name="Spormann A.M."/>
            <person name="Op den Camp H."/>
            <person name="Overmann J."/>
            <person name="Amann R."/>
            <person name="Jetten M.S.M."/>
            <person name="Mascher T."/>
            <person name="Medema M.H."/>
            <person name="Devos D.P."/>
            <person name="Kaster A.-K."/>
            <person name="Ovreas L."/>
            <person name="Rohde M."/>
            <person name="Galperin M.Y."/>
            <person name="Jogler C."/>
        </authorList>
    </citation>
    <scope>NUCLEOTIDE SEQUENCE [LARGE SCALE GENOMIC DNA]</scope>
    <source>
        <strain evidence="2 3">SV_7m_r</strain>
    </source>
</reference>